<evidence type="ECO:0000313" key="1">
    <source>
        <dbReference type="EMBL" id="CAG8669775.1"/>
    </source>
</evidence>
<organism evidence="1 2">
    <name type="scientific">Funneliformis mosseae</name>
    <name type="common">Endomycorrhizal fungus</name>
    <name type="synonym">Glomus mosseae</name>
    <dbReference type="NCBI Taxonomy" id="27381"/>
    <lineage>
        <taxon>Eukaryota</taxon>
        <taxon>Fungi</taxon>
        <taxon>Fungi incertae sedis</taxon>
        <taxon>Mucoromycota</taxon>
        <taxon>Glomeromycotina</taxon>
        <taxon>Glomeromycetes</taxon>
        <taxon>Glomerales</taxon>
        <taxon>Glomeraceae</taxon>
        <taxon>Funneliformis</taxon>
    </lineage>
</organism>
<accession>A0A9N9EFG3</accession>
<dbReference type="AlphaFoldDB" id="A0A9N9EFG3"/>
<name>A0A9N9EFG3_FUNMO</name>
<proteinExistence type="predicted"/>
<dbReference type="PANTHER" id="PTHR14187:SF5">
    <property type="entry name" value="HEAT SHOCK 70 KDA PROTEIN 12A"/>
    <property type="match status" value="1"/>
</dbReference>
<keyword evidence="2" id="KW-1185">Reference proteome</keyword>
<evidence type="ECO:0000313" key="2">
    <source>
        <dbReference type="Proteomes" id="UP000789375"/>
    </source>
</evidence>
<comment type="caution">
    <text evidence="1">The sequence shown here is derived from an EMBL/GenBank/DDBJ whole genome shotgun (WGS) entry which is preliminary data.</text>
</comment>
<gene>
    <name evidence="1" type="ORF">FMOSSE_LOCUS12347</name>
</gene>
<reference evidence="1" key="1">
    <citation type="submission" date="2021-06" db="EMBL/GenBank/DDBJ databases">
        <authorList>
            <person name="Kallberg Y."/>
            <person name="Tangrot J."/>
            <person name="Rosling A."/>
        </authorList>
    </citation>
    <scope>NUCLEOTIDE SEQUENCE</scope>
    <source>
        <strain evidence="1">87-6 pot B 2015</strain>
    </source>
</reference>
<protein>
    <submittedName>
        <fullName evidence="1">11342_t:CDS:1</fullName>
    </submittedName>
</protein>
<dbReference type="Gene3D" id="3.30.420.40">
    <property type="match status" value="2"/>
</dbReference>
<dbReference type="CDD" id="cd10229">
    <property type="entry name" value="ASKHA_NBD_HSP70_HSPA12"/>
    <property type="match status" value="1"/>
</dbReference>
<sequence length="566" mass="64675">MSWRSDIRVIIGLDFGTTFSGFAYCHISDANDICTNDKWPGEAGQLKTNTVLQYDSSFTNVEQWGNPALSKRPNRRNKKDSKPIELFKLHLGNLQEHLRPKLPVNYKKAITDYLREFGKLINVTINERWNGINFTENVLLVFTVPAEYTEKDKAIMRECAFNAQLIGDKSSQKLQFTTEPEAAALYCMENKLKEYDLLTTGTTFMIVDCGGGTVDLTTRKLIGTKELGEITERIGDFCGSTFIDTEFVEFLRGKLGSHAIKLLKENNYGQYQYIVQEFCRRVKKPFTGEDTGFLYELDIEEVAPVLLQYVNKEIKGLMEDNEWLIDIKYNDVKKMFDPVIDRIIRMIHIQLLNNQETCSAMFLVGGFSESKYLQKRIRQEFQHRVKTISVPNQPIAAIVRGATIYGLSLKNSSNTDKMNNLKFVVISTRKLKFTYGVKVFPMWQEGNPPHRKEEDGRIAIFSQIVKRGTEVKVNQEFGSCFVPVDPNQTGIIFQLYYTTEYDATYCDDPGMELLGTLSIDLPDIHLACARPVNFGFSFGQMEITAFAKNKLNGQNFQTKFDLSTDP</sequence>
<dbReference type="InterPro" id="IPR043129">
    <property type="entry name" value="ATPase_NBD"/>
</dbReference>
<dbReference type="Gene3D" id="3.90.640.10">
    <property type="entry name" value="Actin, Chain A, domain 4"/>
    <property type="match status" value="1"/>
</dbReference>
<dbReference type="Proteomes" id="UP000789375">
    <property type="component" value="Unassembled WGS sequence"/>
</dbReference>
<dbReference type="SUPFAM" id="SSF53067">
    <property type="entry name" value="Actin-like ATPase domain"/>
    <property type="match status" value="2"/>
</dbReference>
<dbReference type="PANTHER" id="PTHR14187">
    <property type="entry name" value="ALPHA KINASE/ELONGATION FACTOR 2 KINASE"/>
    <property type="match status" value="1"/>
</dbReference>
<dbReference type="EMBL" id="CAJVPP010005780">
    <property type="protein sequence ID" value="CAG8669775.1"/>
    <property type="molecule type" value="Genomic_DNA"/>
</dbReference>